<dbReference type="OrthoDB" id="424220at2759"/>
<dbReference type="PANTHER" id="PTHR46573">
    <property type="entry name" value="WD REPEAT, SAM AND U-BOX DOMAIN-CONTAINING PROTEIN 1"/>
    <property type="match status" value="1"/>
</dbReference>
<accession>A0A5J4U1C4</accession>
<dbReference type="Proteomes" id="UP000324800">
    <property type="component" value="Unassembled WGS sequence"/>
</dbReference>
<comment type="caution">
    <text evidence="2">The sequence shown here is derived from an EMBL/GenBank/DDBJ whole genome shotgun (WGS) entry which is preliminary data.</text>
</comment>
<reference evidence="2 3" key="1">
    <citation type="submission" date="2019-03" db="EMBL/GenBank/DDBJ databases">
        <title>Single cell metagenomics reveals metabolic interactions within the superorganism composed of flagellate Streblomastix strix and complex community of Bacteroidetes bacteria on its surface.</title>
        <authorList>
            <person name="Treitli S.C."/>
            <person name="Kolisko M."/>
            <person name="Husnik F."/>
            <person name="Keeling P."/>
            <person name="Hampl V."/>
        </authorList>
    </citation>
    <scope>NUCLEOTIDE SEQUENCE [LARGE SCALE GENOMIC DNA]</scope>
    <source>
        <strain evidence="2">ST1C</strain>
    </source>
</reference>
<name>A0A5J4U1C4_9EUKA</name>
<dbReference type="PANTHER" id="PTHR46573:SF1">
    <property type="entry name" value="WD REPEAT, SAM AND U-BOX DOMAIN-CONTAINING PROTEIN 1"/>
    <property type="match status" value="1"/>
</dbReference>
<protein>
    <recommendedName>
        <fullName evidence="1">U-box domain-containing protein</fullName>
    </recommendedName>
</protein>
<dbReference type="InterPro" id="IPR052085">
    <property type="entry name" value="WD-SAM-U-box"/>
</dbReference>
<dbReference type="InterPro" id="IPR003613">
    <property type="entry name" value="Ubox_domain"/>
</dbReference>
<dbReference type="CDD" id="cd16655">
    <property type="entry name" value="RING-Ubox_WDSUB1-like"/>
    <property type="match status" value="1"/>
</dbReference>
<dbReference type="EMBL" id="SNRW01022089">
    <property type="protein sequence ID" value="KAA6364079.1"/>
    <property type="molecule type" value="Genomic_DNA"/>
</dbReference>
<dbReference type="Gene3D" id="3.30.40.10">
    <property type="entry name" value="Zinc/RING finger domain, C3HC4 (zinc finger)"/>
    <property type="match status" value="1"/>
</dbReference>
<dbReference type="AlphaFoldDB" id="A0A5J4U1C4"/>
<dbReference type="SMART" id="SM00504">
    <property type="entry name" value="Ubox"/>
    <property type="match status" value="1"/>
</dbReference>
<feature type="domain" description="U-box" evidence="1">
    <location>
        <begin position="1"/>
        <end position="66"/>
    </location>
</feature>
<dbReference type="SUPFAM" id="SSF57850">
    <property type="entry name" value="RING/U-box"/>
    <property type="match status" value="1"/>
</dbReference>
<dbReference type="GO" id="GO:0004842">
    <property type="term" value="F:ubiquitin-protein transferase activity"/>
    <property type="evidence" value="ECO:0007669"/>
    <property type="project" value="InterPro"/>
</dbReference>
<evidence type="ECO:0000259" key="1">
    <source>
        <dbReference type="PROSITE" id="PS51698"/>
    </source>
</evidence>
<evidence type="ECO:0000313" key="2">
    <source>
        <dbReference type="EMBL" id="KAA6364079.1"/>
    </source>
</evidence>
<gene>
    <name evidence="2" type="ORF">EZS28_040394</name>
</gene>
<dbReference type="PROSITE" id="PS51698">
    <property type="entry name" value="U_BOX"/>
    <property type="match status" value="1"/>
</dbReference>
<dbReference type="Pfam" id="PF04564">
    <property type="entry name" value="U-box"/>
    <property type="match status" value="1"/>
</dbReference>
<evidence type="ECO:0000313" key="3">
    <source>
        <dbReference type="Proteomes" id="UP000324800"/>
    </source>
</evidence>
<dbReference type="InterPro" id="IPR013083">
    <property type="entry name" value="Znf_RING/FYVE/PHD"/>
</dbReference>
<sequence>MNEGFICPITQEIMVDPVIAEDGISYEREAIVDWLKVNKTSPITRQRMSGRLQPDLELKKKIEYKN</sequence>
<dbReference type="GO" id="GO:0016567">
    <property type="term" value="P:protein ubiquitination"/>
    <property type="evidence" value="ECO:0007669"/>
    <property type="project" value="InterPro"/>
</dbReference>
<organism evidence="2 3">
    <name type="scientific">Streblomastix strix</name>
    <dbReference type="NCBI Taxonomy" id="222440"/>
    <lineage>
        <taxon>Eukaryota</taxon>
        <taxon>Metamonada</taxon>
        <taxon>Preaxostyla</taxon>
        <taxon>Oxymonadida</taxon>
        <taxon>Streblomastigidae</taxon>
        <taxon>Streblomastix</taxon>
    </lineage>
</organism>
<proteinExistence type="predicted"/>